<dbReference type="PROSITE" id="PS50157">
    <property type="entry name" value="ZINC_FINGER_C2H2_2"/>
    <property type="match status" value="1"/>
</dbReference>
<proteinExistence type="predicted"/>
<dbReference type="InterPro" id="IPR013087">
    <property type="entry name" value="Znf_C2H2_type"/>
</dbReference>
<dbReference type="InterPro" id="IPR032778">
    <property type="entry name" value="GF_recep_IV"/>
</dbReference>
<dbReference type="GO" id="GO:0008270">
    <property type="term" value="F:zinc ion binding"/>
    <property type="evidence" value="ECO:0007669"/>
    <property type="project" value="UniProtKB-KW"/>
</dbReference>
<feature type="chain" id="PRO_5002742662" description="C2H2-type domain-containing protein" evidence="5">
    <location>
        <begin position="25"/>
        <end position="7252"/>
    </location>
</feature>
<sequence>MAAVQAPLVQAVAFVLAISSLAQATLIWNPNTRYFFRLAFAQCQDGRVARVFYEPQDQAIHSTLPGNIIATLAGTLHRGDGMGQHNYTAFEDHHDAYANYRTLVDNGEYHHECRLENHIPHARMATSVKVGGIEPSHRPSTSLLSMYPDKDMRRWQTHVVHADGRLLRVHGNDNYLFEGMEQQGTAAHATRADGQPENLFEQQRFSAGPHGYDAKSTLTNDKGNLFGAFAADDHEHVVHNGYASDDTSSHNSEDIRGVVVETIRDYSDATATALVYQVVTDLKGGVDLAIQYMLLDLLPFNQTQHAIAALAFAQGPCHSCLQFLQEVCYEPKELPLSLQNEDIREGALLALGAVLSRFPAEEAHQHVGRLEGLLEQTQLEYHPEARLRRHTIHHDHRPSVLAALGNTRHQRGNDALIRHALTARNDTDPSIANSIRHYAIASLAQLKDPAGMSTLRRIALEDSSLEHRIAALRSHIMHANESDHETLLNDYARRANEQQDEYHMRMERREASDDEIFPEEEYYCYLHDIEPGRCKNKFASLSRSERLAYAAEMDSDPSFSPRLRRASSSSAEAKSEAGVRDGVFTTDLNLKLSYGFKIGSEAVGGGFTSTGELKLYVYADGYSLDVLLRAVGECKAYFQVGFFGINVNVLHVFAGYALSAGYDKSILKGMFDVNQRTKDFNKLVEVIDDLGAGFESFADYASTIFSTGDDMVSGLDGACRANVQPVITRFSNFTDTLINFRPLKVAGRAEQTKKLFEIGIPHLRSITGGLADKCAAIDDLFGKYWPTNSSTLKQSISDIFDQIALLDECGPAAAASIFSEIQQVQLAIGNITTAFFDFMGALQLDGSPLPEWIDPVSRANTAFIDQYDAAVKELKELTSVVCEPNSTAPACVSYSASQLEEAKELLALLQEDTSFNDLLKPIQAVYQVVMGAITTMNNIADVADTIHEVAAKLYEAYIRFKTPKVHSLFPDTVKGNDQCGSGEYPANELLGAENTDSSLWPDGIGLSVKLSPMCDKKCLKNLEKTPARFNKGKSGIKKKGSSSKKTSPPSAPTKAQRYYVPAPYDGSIVVVRGDSVAIKPSKDVGAYFWISNVKLIPGIVKGSKLRAGQTIAEALEPKDSACGRFVHFAATKSEDGEDPLDPRRFLPFNPLAGLFDKTLDLVFLKVLDFTLFQGTVGEAASAAKDFPGKTKRKSEKSSRRRRSAAAERWANLTVASDRTEVDSLVWVPDHDADDDEIIDVGEYDMVYLTRDGAVPVGAQRQRRASSCNDLDSPEDVCISGNLGPFTSTMTVFQMQTRFISTYDHGKVAPCSRNFTTLKYLTIFSTIFRATLFSFSAAAIEKNLIRTCSSEVDESGPLFAQTSCVINQTIGEDVEVPYLAIYFQSYEAESAVDKIFVSVGYSKDGTEVLNNREFDKDTTKVPLESVPVDENKIVFAKVVSQNTFGVSSTQYCQTATRYDVTPPTLSITNPALPVLGDGQGADLVSWTNRLHTSRSGNLDFATERKLRHNEIVYLNIRSSDDKLLLSTSQDRGIVVDLTPPEPPIVYDEARCDDSAGTTSNNLPRSIRTQACDQHRNELVYHACEAAEVLDEVASSIGSRCAADDVTPHDNHLILHDAMGSIDGAFISNHRTYQRFQDFVEFGWDPAIDPETQLYATLWAVGTQPCGTDVIPWRHSDGRAAGQHGLDLREGDYYQSLYFFNSVIFGGPMSTLACQTIPLKVDVTPPSIVELKATVGSTQGSLAFNITAWDKGSGLAAHRVALGVLPVDASLVPFGGDIHQHPQFEYSFGKLPDGVYIYPQLETFDLVNLFARVGSNEPLYFDTTPPLAGEVQDGSQVEQDLSFTNDPSVVGVNFADFRDPDTGISSYWWIVRAGYLTKTGWVFNPNGDVIVNQSLPFYAAAGRVELAEPLTHATRYYSTITAYHGGLDLLSVSARSDGFMVDLTCPIASPGRRNELQILTSTALADCVCIANSDASACPAASSGYLRDGLSADWTLKAGQVADWTYSSSLHSYRMSFTGFSDPESSIARLEVAIGSRSGSVVDPEAFLDFADIDVTATTFVTERMSFADGAHVIGAVRATNGAGISTVAFTDGLIIDATPPVLLYAVDGEVASNQNEAEDSQHWVSGSGRLEQSFASVDPHSGVARVEITLYRFVGSAPALELLSTTTRVTGQSSQSHHDPNGLVIELTTRLDGGVDIHSSIDFANLPVISDGATLAARVRVYNNVGLKTQRYTSGVRIDSSPPVISDGPALGFANNIADSRRDAAGFVLVETPDTLQAYWTVIDLQSGVAGCYLRAGTLPATQSEAAKSDPASATFTPMAQFSSGGIATTELSRSTLMLTSPLTTDQYYQLELTCHNGAGLSSSARSEPFRMPDEDRIGTVVDGPTVSFDVEIQSHLQVAGHFYGFASELCGGIHSYTWGLGTSPYETDVVPLTDEEILVQGTEGVFVASLPIDDLQGQQLYALVRAKTLCRHHVSNDHPGVEGAFGQHFLDAVSSGFRVYLDSSTPDSVSLSVDTNQTQVLERQLEANVWSPITMSAGVVARHYTLTATSEDGSRTSTYKLTLSPPMEDVVRVHVLDENVDVLSYESFGVRQLKATLPFEQDRITLSIDVAHGEPVFVNDGASTFSVQTTSSRAFPLSTVNDDTLLTFWRGEQILLELVVVREKVELPTEVQLVHDGVPHSIGLADAAATINIPYQVRVFELSFPHNSHTWECSGGNLQLTVQPDVPVSVSMPTTLSQLVLTCNLFDHDLSLELTVNVAMPTITAESFSVSATDELTRSLSVVATTTGGGNSWTTVISAPSSITLLAVQVDGHAVVVEDVQGQAMHTSIVFVLDRSAGARTFNLYSGAAMATLTVEVQSLPPSTDTCLRQLDINGLTAIDPCADEGLATIALDADALTLAIAPNHPFVSITLSVHDTINGVLLEASSSFTSLAKRTWSAPLPEGIQGNSGYQGMVLTIAVQAEDGTTQQEMVYGLHMATVSTDATLPHVAVAALHKGTTANWQVEVETAARYVAISVPFDTDTIVINFPVAATSTWRAVIDGNATYDGTAATELALPRHVDNTASEVGLTVTAQAGNSESYRIVFNRHEATPTATTMLLETHSLPTTEDIMIPCGQTTVDVSAQGQDPFDFVQVATASGVLMTNVYPNSTTNLGLEFASGSSNLTLSRRVGTVFESRTSAIVRLRVPHPSSVFKKLELHCNQGSSWDLLSSFGLFMADAKTSITVPALCSEWTLVTSPNKDYAPVLTAEWAGRQLSTSKHGNVWFLPLPDDDLNQLEISIAHACFEVLLTVNVAREAPSSDLNISSIDVRTSKGMLMKLDKDQSEHTIAVATHQGLEVRVQSPHDLRLTMMETVAARLGFTNLASALATWSESTGDSLTVLGNVSCPTGLSLKSGVFETELGCWEVSPARVPLDEAESSRSFSVSALHPNILGLSSDSVSSATLVRDVTSPIADNADMNCEFDSDSSQLSCSWQGIFDEETRIQVQALMVGSQPGIADRVPAVDCGSATRVSVFVKEWVQGDLLHPSLLAFNELGESVLLFAHPVMVDAVPPTPPSELWFVPRLHDAIAAELAQAFSYSQSYNAGEVVAYQGTFYEARVTVPEGAGRPDASHLWTRLDATACYLLEDALVMRWSNDTTEAISFSVGLGSTSSTPDIAHWRPVPLDRTSAVFPGVNAAAGSEVYGLVRVEDHSGQVVITSTSAPLIVTTFKPNLALADGPNQNDVDTWTQFDRVYASWSLLGVCEPQSITLRLLRSDGLLVSEDIIWDLEMDETAPEQYAVTNLYHMEPNGEQREGLQSSRRYFFELEIQDQFSVNRNMRSDGFRYLDSSPDVGPIMDGIMDYDMDYQEDAHEFKATWHTCVQRNDKDCFGSYEVPIIRYEVAFGTGTSESNLDNLLPFTSVGLATSYTWRSTTPIASNTTVYASIRAFSAETLYATTTSDGIIGGLNKSISTPLLFLNRSAWFSDTSSALLVSWDEPESAVPLSQLELVVSSSGLPAWTKRIELDPSLTTHIIKDISALRHLDTLQVRLTAHNFALGQSTGEVAAKVDLIAPTPGTLQPVTDGASAEDLVWYATEGSVFVTVSGTFDADSGVAEQAAALVEADRQACSLSTLSCAELAATVTEDDFTTLGNLSASFNLLALESDIDGTAEALRTIVRIRDAAGLRAFVCSPLIIVDQTPPRAGAVIIGTEITSMATPFLKKVDDINLTVALAHPPADSECSLSTALATLVPVVVNTSVRCGVDLSRCTLERFAVLNRAYTLPRLYNARARPTSSNAWRMSSSVVFRKAFFGSALAFAPAAPVMGSYSVDLILPSRVGISVDLAFTTDVNHFSPPLISVNNADEDADIFYNGPSGYGMQASCIEETDTGCILSVALWSSSSDEKSAIGLTLSNVLNFKLELSLQETISGVGVMTLLIDGRQLVTKQDFELLASSTLIVGAMPDSRLMTDETVLDIVDEIVIRELQTPIAATSAVCGDERYYADQESPILAMSYGIVDARNDTVDASQLVPLSQVPCMPCNTDYACSSDLCDPDCDLNDAIVFDGLITGLSPGRQTYFCKEAEYKGACHASCPDNTYRDTRGVCQDCHAQCADNCYGPFADQCFSCENLQHGRMCVEACPNGTYASAEGVCRDCDLSCDGSCSGPTQWECESCFTGMRVASRGDVVCHSEVACPDDSAPMNMSDVSAHFSRLGGLDSLWLNRFEATATLDEFCFPCHEQCLDGCTGPLASDCISCQGPYLTTSNGITCVPECPARFFENSTTLECQACHERCDGLCTGPDEDQCVNCPRFALSTGGCVNACPSDTYPGSNGVCYPCACNAGAVGGLVAGFDLPSRHFPDDLDCGNGTAGNLMVVHDLVMAGSLACYVGEQSHFDGLVSRGLLIDGTSPPVELQGTTENVNATVLLETLDGRRRMVRLFFHRAPASNNSLVNELFVAADTAFVESNDAEDLTYLDSSPAFDGKLAFEYEVTVAYATRRLKLAWFTDVFATVSVVPFARVNSTWGHHAAVFETTGTSGVVQLLVTSEDQATMTTYTIRWTRTPPSIEDRLASLAVESVEQNGVGQILTLSPVWHSNRGNYVITLPHAAAALTLNMSVYDSSGARVFVAGQLVEGLSVQVPTPSGPSQPTSIVISVQAEDLTVPPRSYTLFLTRGNPSTTVALSNFEVSAHRHVTVSAIGSTRNVTLSPVETQLTLTSLTAIGPHATLDISVPAPASHEWTGDGAVLITGLTAATNTITITAWAQDGVTSSVSTLFVQRVVETSLAKDYSIEGLTVIDQLCSDGAGCHVNVSRTTRTVSLRVVASSEHFYLRISNAIGCTASLQEWNELGIVFAQRSATCSVMTEFCNSGDVCTAMPITVEVHGAAWSQMMVNVNVTDAHGKAQTAILNGVGNSTTIYVDQPSGPFTVLVEAMDEFITVGDSGAALVTTATSPLQLSAYDAVRGTNEVQELVFAIARGNKPCMKALMMQVSAERAVAVNTSRAYPEGVQLPVNTSQVSISYELQDPACQVLIEQLVTTDDVTVTQVVSENGASFQVDIPVIGSVMLSFTDTVNNQTISATMDIQADFVSQEPLIRDVVPLEVPAQLVDVVKLPGVVDPLAQLHDANPRFGDDIHVTVPHSYDNVSLLVRVDEGVRTWWTFDALPRPMPNFMPAVNDTLSGNCKVVSGYGQMSLEGRIGSWPLEVLLADLASILVATNVTTLQNVTVTHNVTTNATTVEQEVSIRANITTLEWQIPMYDAVSKQFRRADGSVVAVDELFINSPVTPLLMEQNSSTAWCVGSLARDCTTCPAGTMRAAFGHACVASCAYDAILVDDACQSCHYNCLGGCTGLTASDCSPVCTQAFSTTTTTTTTTTISISPSAQASCPRCRVAELNGTCLDTDCPPGYYKEEYTLRCLACHEQCASALSCSGPMPSDCQLCAANTTAKDVDSEDAATVALESLRECVTNCPNLTYVAPGGQCRACHENCLYGCSGPTKTECLIDPSRNVTHGCRAVDYDGSCEAVCPITHFSNNTTCAPCHPECQGLGCGGPSIDNCLFTETSGQQRNENSTTITFFAPASYRFAIAMQNAAGLTSVSLSPATTIDLTAPSFVGVVRFVDRGYRNRPIEALRTSSEVYFRFSVFELESPVVQVDWRLEISGVARARGSVDLDADFMGGTLVANAANLTLAQGDSVAVHLFATNAAGLVAETTSNAISVDLTPPIMDSFVMTAQSAAMDQIAVETIVNQPVSDNNNSVRFDIGANADARRRRDAAIQTILLDTPDAGFLSNMSLISIPHDVDEVQTILDSNSLDPLTLEESKFSLTSFMHPINDTLTEGPWVIRANVPNLPADEHFEWFAWNLYFQAWLPVGASYCNVSPPESNVADEYITQLCSPTQHEAEVSLRVMMGDCDVSGGAHCQHVPFEAASKADCEAVLEAIFGVTTASLNQSTLSTLVNTSNLMARHGFNASMSNVSATSCRPYILRGPDTSIHLSLNSYDPSAHCHAPMASTEALFVREDDFIWHPIALNLSDVDGDTLIVSVDTVPSKGTVRYDDGTEAWYYMSNPYRNGADSLTFRIHEATFDAYGLLNPCTHIVSDVLMKVDVFIEQVNDRPILQVDNTSVVSVGGDLRLEEDVVYVLNLMTDEDEEISFDVTVVEYDEGDTMDLVLLEPLASDAEIVDEAARGTFSMVEVARRVVGVASTITLRVTYSPPHNWPRPTNTTGVETTVLAIRDSFAEDPLTSEQSIELRVLVREVNDAPVARSVRWLLNDFNTSVIVPVTDIEWSLTNLSLELISLSHDHAQAHAGLISDCSALENLEYKRRVVLNATMENASLPVHLADFTSANRSLWVVANERTITLEGSLNGTRSSDVLALRVHDQDYCTFAIVYMEPASSAASRAIWSIVTNSMNLMFVLIAAIVLSRRELHRYWHAKNQLLKQVRLEGDYRIPEEVELQMQRTRTLIHAAGALLLALFVLSLCAASVDLGLGANVSLTVLVPLSVILIFVLMIWHLRSASRLLNDEIRAAVELELYNRTVRDRVLGLWASRSGLDDAKPVAHSGNKIFKCASCGIIYPTVAALAAHFRFLHERNFELTVAGKRRIRNEVLDVKALDVTLRILRLWRQNARKSAILRRAQLPKHLPSTLPSVRGLSVAPSVDYTALRNMLVTDTDADGITWVQSPVRRTRRLSHSSSKGRLDSVTSRQEENRDEAAMSRHNSRGSFQFPWFSSQRGRVSPSLSANTQDTFADGPREVWTQRTQMVRANRDSEDHGGYLEVEDMM</sequence>
<evidence type="ECO:0000313" key="8">
    <source>
        <dbReference type="Proteomes" id="UP000001357"/>
    </source>
</evidence>
<dbReference type="EMBL" id="CH991553">
    <property type="protein sequence ID" value="EDQ88905.1"/>
    <property type="molecule type" value="Genomic_DNA"/>
</dbReference>
<feature type="compositionally biased region" description="Low complexity" evidence="3">
    <location>
        <begin position="1043"/>
        <end position="1055"/>
    </location>
</feature>
<evidence type="ECO:0000259" key="6">
    <source>
        <dbReference type="PROSITE" id="PS50157"/>
    </source>
</evidence>
<evidence type="ECO:0000256" key="5">
    <source>
        <dbReference type="SAM" id="SignalP"/>
    </source>
</evidence>
<dbReference type="SUPFAM" id="SSF57184">
    <property type="entry name" value="Growth factor receptor domain"/>
    <property type="match status" value="4"/>
</dbReference>
<gene>
    <name evidence="7" type="ORF">MONBRDRAFT_8856</name>
</gene>
<dbReference type="Proteomes" id="UP000001357">
    <property type="component" value="Unassembled WGS sequence"/>
</dbReference>
<dbReference type="InterPro" id="IPR006212">
    <property type="entry name" value="Furin_repeat"/>
</dbReference>
<accession>A9V1C0</accession>
<keyword evidence="2" id="KW-0863">Zinc-finger</keyword>
<dbReference type="SMART" id="SM00261">
    <property type="entry name" value="FU"/>
    <property type="match status" value="8"/>
</dbReference>
<dbReference type="InterPro" id="IPR011030">
    <property type="entry name" value="Lipovitellin_superhlx_dom"/>
</dbReference>
<reference evidence="7 8" key="1">
    <citation type="journal article" date="2008" name="Nature">
        <title>The genome of the choanoflagellate Monosiga brevicollis and the origin of metazoans.</title>
        <authorList>
            <consortium name="JGI Sequencing"/>
            <person name="King N."/>
            <person name="Westbrook M.J."/>
            <person name="Young S.L."/>
            <person name="Kuo A."/>
            <person name="Abedin M."/>
            <person name="Chapman J."/>
            <person name="Fairclough S."/>
            <person name="Hellsten U."/>
            <person name="Isogai Y."/>
            <person name="Letunic I."/>
            <person name="Marr M."/>
            <person name="Pincus D."/>
            <person name="Putnam N."/>
            <person name="Rokas A."/>
            <person name="Wright K.J."/>
            <person name="Zuzow R."/>
            <person name="Dirks W."/>
            <person name="Good M."/>
            <person name="Goodstein D."/>
            <person name="Lemons D."/>
            <person name="Li W."/>
            <person name="Lyons J.B."/>
            <person name="Morris A."/>
            <person name="Nichols S."/>
            <person name="Richter D.J."/>
            <person name="Salamov A."/>
            <person name="Bork P."/>
            <person name="Lim W.A."/>
            <person name="Manning G."/>
            <person name="Miller W.T."/>
            <person name="McGinnis W."/>
            <person name="Shapiro H."/>
            <person name="Tjian R."/>
            <person name="Grigoriev I.V."/>
            <person name="Rokhsar D."/>
        </authorList>
    </citation>
    <scope>NUCLEOTIDE SEQUENCE [LARGE SCALE GENOMIC DNA]</scope>
    <source>
        <strain evidence="8">MX1 / ATCC 50154</strain>
    </source>
</reference>
<dbReference type="CDD" id="cd00064">
    <property type="entry name" value="FU"/>
    <property type="match status" value="6"/>
</dbReference>
<keyword evidence="5" id="KW-0732">Signal</keyword>
<dbReference type="InterPro" id="IPR009030">
    <property type="entry name" value="Growth_fac_rcpt_cys_sf"/>
</dbReference>
<feature type="region of interest" description="Disordered" evidence="3">
    <location>
        <begin position="1184"/>
        <end position="1203"/>
    </location>
</feature>
<keyword evidence="2" id="KW-0862">Zinc</keyword>
<feature type="domain" description="C2H2-type" evidence="6">
    <location>
        <begin position="7037"/>
        <end position="7065"/>
    </location>
</feature>
<dbReference type="SUPFAM" id="SSF48431">
    <property type="entry name" value="Lipovitellin-phosvitin complex, superhelical domain"/>
    <property type="match status" value="1"/>
</dbReference>
<feature type="signal peptide" evidence="5">
    <location>
        <begin position="1"/>
        <end position="24"/>
    </location>
</feature>
<feature type="transmembrane region" description="Helical" evidence="4">
    <location>
        <begin position="6962"/>
        <end position="6983"/>
    </location>
</feature>
<evidence type="ECO:0000256" key="3">
    <source>
        <dbReference type="SAM" id="MobiDB-lite"/>
    </source>
</evidence>
<evidence type="ECO:0000313" key="7">
    <source>
        <dbReference type="EMBL" id="EDQ88905.1"/>
    </source>
</evidence>
<dbReference type="PANTHER" id="PTHR16897">
    <property type="entry name" value="OS10G0105400 PROTEIN"/>
    <property type="match status" value="1"/>
</dbReference>
<feature type="region of interest" description="Disordered" evidence="3">
    <location>
        <begin position="1029"/>
        <end position="1056"/>
    </location>
</feature>
<dbReference type="RefSeq" id="XP_001746518.1">
    <property type="nucleotide sequence ID" value="XM_001746466.1"/>
</dbReference>
<dbReference type="Gene3D" id="2.10.220.10">
    <property type="entry name" value="Hormone Receptor, Insulin-like Growth Factor Receptor 1, Chain A, domain 2"/>
    <property type="match status" value="4"/>
</dbReference>
<feature type="transmembrane region" description="Helical" evidence="4">
    <location>
        <begin position="6935"/>
        <end position="6956"/>
    </location>
</feature>
<evidence type="ECO:0000256" key="1">
    <source>
        <dbReference type="ARBA" id="ARBA00023180"/>
    </source>
</evidence>
<keyword evidence="4" id="KW-0472">Membrane</keyword>
<feature type="compositionally biased region" description="Polar residues" evidence="3">
    <location>
        <begin position="7162"/>
        <end position="7174"/>
    </location>
</feature>
<evidence type="ECO:0000256" key="4">
    <source>
        <dbReference type="SAM" id="Phobius"/>
    </source>
</evidence>
<feature type="compositionally biased region" description="Basic and acidic residues" evidence="3">
    <location>
        <begin position="7175"/>
        <end position="7185"/>
    </location>
</feature>
<keyword evidence="4" id="KW-0812">Transmembrane</keyword>
<dbReference type="PANTHER" id="PTHR16897:SF2">
    <property type="entry name" value="OS03G0226600 PROTEIN"/>
    <property type="match status" value="1"/>
</dbReference>
<dbReference type="eggNOG" id="KOG3525">
    <property type="taxonomic scope" value="Eukaryota"/>
</dbReference>
<name>A9V1C0_MONBE</name>
<protein>
    <recommendedName>
        <fullName evidence="6">C2H2-type domain-containing protein</fullName>
    </recommendedName>
</protein>
<feature type="compositionally biased region" description="Basic residues" evidence="3">
    <location>
        <begin position="1189"/>
        <end position="1203"/>
    </location>
</feature>
<organism evidence="7 8">
    <name type="scientific">Monosiga brevicollis</name>
    <name type="common">Choanoflagellate</name>
    <dbReference type="NCBI Taxonomy" id="81824"/>
    <lineage>
        <taxon>Eukaryota</taxon>
        <taxon>Choanoflagellata</taxon>
        <taxon>Craspedida</taxon>
        <taxon>Salpingoecidae</taxon>
        <taxon>Monosiga</taxon>
    </lineage>
</organism>
<keyword evidence="2" id="KW-0479">Metal-binding</keyword>
<keyword evidence="1" id="KW-0325">Glycoprotein</keyword>
<dbReference type="GeneID" id="5891586"/>
<dbReference type="PROSITE" id="PS00028">
    <property type="entry name" value="ZINC_FINGER_C2H2_1"/>
    <property type="match status" value="1"/>
</dbReference>
<evidence type="ECO:0000256" key="2">
    <source>
        <dbReference type="PROSITE-ProRule" id="PRU00042"/>
    </source>
</evidence>
<keyword evidence="4" id="KW-1133">Transmembrane helix</keyword>
<dbReference type="KEGG" id="mbr:MONBRDRAFT_8856"/>
<dbReference type="Pfam" id="PF14843">
    <property type="entry name" value="GF_recep_IV"/>
    <property type="match status" value="2"/>
</dbReference>
<keyword evidence="8" id="KW-1185">Reference proteome</keyword>
<feature type="transmembrane region" description="Helical" evidence="4">
    <location>
        <begin position="6873"/>
        <end position="6894"/>
    </location>
</feature>
<feature type="compositionally biased region" description="Basic residues" evidence="3">
    <location>
        <begin position="1030"/>
        <end position="1042"/>
    </location>
</feature>
<dbReference type="InParanoid" id="A9V1C0"/>
<feature type="region of interest" description="Disordered" evidence="3">
    <location>
        <begin position="7156"/>
        <end position="7189"/>
    </location>
</feature>
<dbReference type="STRING" id="81824.A9V1C0"/>